<comment type="caution">
    <text evidence="1">The sequence shown here is derived from an EMBL/GenBank/DDBJ whole genome shotgun (WGS) entry which is preliminary data.</text>
</comment>
<accession>A0ACC0APT2</accession>
<proteinExistence type="predicted"/>
<gene>
    <name evidence="1" type="ORF">M9H77_21693</name>
</gene>
<evidence type="ECO:0000313" key="2">
    <source>
        <dbReference type="Proteomes" id="UP001060085"/>
    </source>
</evidence>
<dbReference type="EMBL" id="CM044705">
    <property type="protein sequence ID" value="KAI5662370.1"/>
    <property type="molecule type" value="Genomic_DNA"/>
</dbReference>
<protein>
    <submittedName>
        <fullName evidence="1">Uncharacterized protein</fullName>
    </submittedName>
</protein>
<reference evidence="2" key="1">
    <citation type="journal article" date="2023" name="Nat. Plants">
        <title>Single-cell RNA sequencing provides a high-resolution roadmap for understanding the multicellular compartmentation of specialized metabolism.</title>
        <authorList>
            <person name="Sun S."/>
            <person name="Shen X."/>
            <person name="Li Y."/>
            <person name="Li Y."/>
            <person name="Wang S."/>
            <person name="Li R."/>
            <person name="Zhang H."/>
            <person name="Shen G."/>
            <person name="Guo B."/>
            <person name="Wei J."/>
            <person name="Xu J."/>
            <person name="St-Pierre B."/>
            <person name="Chen S."/>
            <person name="Sun C."/>
        </authorList>
    </citation>
    <scope>NUCLEOTIDE SEQUENCE [LARGE SCALE GENOMIC DNA]</scope>
</reference>
<name>A0ACC0APT2_CATRO</name>
<dbReference type="Proteomes" id="UP001060085">
    <property type="component" value="Linkage Group LG05"/>
</dbReference>
<sequence length="136" mass="14746">MDYVDVFGSVKELHSTWLVPRTKASSNGVDDLDSGEWIHLKSGVDCGGYSTMGLCGQRIMLCGGVRPPSEESGGLDTEVGPRADLIDQLRTNRVLLRDWALVFGTYSLVPRGTQILYSAAVDLVVGLGISQNQYKP</sequence>
<keyword evidence="2" id="KW-1185">Reference proteome</keyword>
<evidence type="ECO:0000313" key="1">
    <source>
        <dbReference type="EMBL" id="KAI5662370.1"/>
    </source>
</evidence>
<organism evidence="1 2">
    <name type="scientific">Catharanthus roseus</name>
    <name type="common">Madagascar periwinkle</name>
    <name type="synonym">Vinca rosea</name>
    <dbReference type="NCBI Taxonomy" id="4058"/>
    <lineage>
        <taxon>Eukaryota</taxon>
        <taxon>Viridiplantae</taxon>
        <taxon>Streptophyta</taxon>
        <taxon>Embryophyta</taxon>
        <taxon>Tracheophyta</taxon>
        <taxon>Spermatophyta</taxon>
        <taxon>Magnoliopsida</taxon>
        <taxon>eudicotyledons</taxon>
        <taxon>Gunneridae</taxon>
        <taxon>Pentapetalae</taxon>
        <taxon>asterids</taxon>
        <taxon>lamiids</taxon>
        <taxon>Gentianales</taxon>
        <taxon>Apocynaceae</taxon>
        <taxon>Rauvolfioideae</taxon>
        <taxon>Vinceae</taxon>
        <taxon>Catharanthinae</taxon>
        <taxon>Catharanthus</taxon>
    </lineage>
</organism>